<protein>
    <submittedName>
        <fullName evidence="2">Uncharacterized protein</fullName>
    </submittedName>
</protein>
<dbReference type="PANTHER" id="PTHR33737">
    <property type="entry name" value="OS05G0121800 PROTEIN"/>
    <property type="match status" value="1"/>
</dbReference>
<evidence type="ECO:0000313" key="3">
    <source>
        <dbReference type="Proteomes" id="UP001346149"/>
    </source>
</evidence>
<keyword evidence="3" id="KW-1185">Reference proteome</keyword>
<dbReference type="PANTHER" id="PTHR33737:SF2">
    <property type="entry name" value="OS12G0102700 PROTEIN"/>
    <property type="match status" value="1"/>
</dbReference>
<sequence>MANPEEPFMLSSEIDNGFNDNYNIWTMENQTEASDELCKCVCAENADCISENYIDTMCKSDGSQAQDYSVGLKVGMAKSDVEDAVNPDHDIRLTISSPMEGSKLASKGETTEAGFVNLRDSLSGAIFSTWELEADHSMYVLASTLEVENHSQRVDNLIEHKDVEKNQFHPLVQKICQDVLSPTLGTNGQCSDDILTGNFKGESSPGNKCMLIIKPQIVGSDVGDTDNYQTLVEGEYADPAGGEIDGANDMKRKMVFVQESTSNNNFLSNCTAKDEPVTTGDLVEQLGNHLDLQDCSVLNDLSIDKGEHVQDGNSFHESHEKYFDSNPCDSELAMHIIPRGAEPDPSGGPDIVDGEAEKHDAQNTHDGKGSHLSNKLEVGDSPHMIDEKIIEPPTAAHDKETYPLSEAIHSESIGSYVEADPPLEQYNFNIQLHYHSKSTSHPATLGEGTLQEERCKDNHKPNGLLIKSPTYDLPFSDDWLATSEAGLEILTLKSGAVQHSPPDKTTPCAFQMKKRKKRHVTIVVIPITIVVHGKALYNI</sequence>
<organism evidence="2 3">
    <name type="scientific">Trapa natans</name>
    <name type="common">Water chestnut</name>
    <dbReference type="NCBI Taxonomy" id="22666"/>
    <lineage>
        <taxon>Eukaryota</taxon>
        <taxon>Viridiplantae</taxon>
        <taxon>Streptophyta</taxon>
        <taxon>Embryophyta</taxon>
        <taxon>Tracheophyta</taxon>
        <taxon>Spermatophyta</taxon>
        <taxon>Magnoliopsida</taxon>
        <taxon>eudicotyledons</taxon>
        <taxon>Gunneridae</taxon>
        <taxon>Pentapetalae</taxon>
        <taxon>rosids</taxon>
        <taxon>malvids</taxon>
        <taxon>Myrtales</taxon>
        <taxon>Lythraceae</taxon>
        <taxon>Trapa</taxon>
    </lineage>
</organism>
<feature type="compositionally biased region" description="Basic and acidic residues" evidence="1">
    <location>
        <begin position="355"/>
        <end position="369"/>
    </location>
</feature>
<gene>
    <name evidence="2" type="ORF">SAY86_026182</name>
</gene>
<evidence type="ECO:0000313" key="2">
    <source>
        <dbReference type="EMBL" id="KAK4765092.1"/>
    </source>
</evidence>
<dbReference type="GO" id="GO:0008017">
    <property type="term" value="F:microtubule binding"/>
    <property type="evidence" value="ECO:0007669"/>
    <property type="project" value="InterPro"/>
</dbReference>
<evidence type="ECO:0000256" key="1">
    <source>
        <dbReference type="SAM" id="MobiDB-lite"/>
    </source>
</evidence>
<feature type="region of interest" description="Disordered" evidence="1">
    <location>
        <begin position="338"/>
        <end position="375"/>
    </location>
</feature>
<dbReference type="InterPro" id="IPR045882">
    <property type="entry name" value="GPT1/2"/>
</dbReference>
<proteinExistence type="predicted"/>
<dbReference type="EMBL" id="JAXQNO010000023">
    <property type="protein sequence ID" value="KAK4765092.1"/>
    <property type="molecule type" value="Genomic_DNA"/>
</dbReference>
<comment type="caution">
    <text evidence="2">The sequence shown here is derived from an EMBL/GenBank/DDBJ whole genome shotgun (WGS) entry which is preliminary data.</text>
</comment>
<dbReference type="Proteomes" id="UP001346149">
    <property type="component" value="Unassembled WGS sequence"/>
</dbReference>
<name>A0AAN7QEB7_TRANT</name>
<reference evidence="2 3" key="1">
    <citation type="journal article" date="2023" name="Hortic Res">
        <title>Pangenome of water caltrop reveals structural variations and asymmetric subgenome divergence after allopolyploidization.</title>
        <authorList>
            <person name="Zhang X."/>
            <person name="Chen Y."/>
            <person name="Wang L."/>
            <person name="Yuan Y."/>
            <person name="Fang M."/>
            <person name="Shi L."/>
            <person name="Lu R."/>
            <person name="Comes H.P."/>
            <person name="Ma Y."/>
            <person name="Chen Y."/>
            <person name="Huang G."/>
            <person name="Zhou Y."/>
            <person name="Zheng Z."/>
            <person name="Qiu Y."/>
        </authorList>
    </citation>
    <scope>NUCLEOTIDE SEQUENCE [LARGE SCALE GENOMIC DNA]</scope>
    <source>
        <strain evidence="2">F231</strain>
    </source>
</reference>
<accession>A0AAN7QEB7</accession>
<dbReference type="AlphaFoldDB" id="A0AAN7QEB7"/>